<keyword evidence="6" id="KW-1185">Reference proteome</keyword>
<dbReference type="Proteomes" id="UP000681722">
    <property type="component" value="Unassembled WGS sequence"/>
</dbReference>
<comment type="caution">
    <text evidence="2">The sequence shown here is derived from an EMBL/GenBank/DDBJ whole genome shotgun (WGS) entry which is preliminary data.</text>
</comment>
<name>A0A813TM39_9BILA</name>
<organism evidence="2 6">
    <name type="scientific">Didymodactylos carnosus</name>
    <dbReference type="NCBI Taxonomy" id="1234261"/>
    <lineage>
        <taxon>Eukaryota</taxon>
        <taxon>Metazoa</taxon>
        <taxon>Spiralia</taxon>
        <taxon>Gnathifera</taxon>
        <taxon>Rotifera</taxon>
        <taxon>Eurotatoria</taxon>
        <taxon>Bdelloidea</taxon>
        <taxon>Philodinida</taxon>
        <taxon>Philodinidae</taxon>
        <taxon>Didymodactylos</taxon>
    </lineage>
</organism>
<dbReference type="EMBL" id="CAJOBC010000529">
    <property type="protein sequence ID" value="CAF3597327.1"/>
    <property type="molecule type" value="Genomic_DNA"/>
</dbReference>
<evidence type="ECO:0000313" key="2">
    <source>
        <dbReference type="EMBL" id="CAF0811654.1"/>
    </source>
</evidence>
<dbReference type="AlphaFoldDB" id="A0A813TM39"/>
<protein>
    <submittedName>
        <fullName evidence="2">Uncharacterized protein</fullName>
    </submittedName>
</protein>
<dbReference type="EMBL" id="CAJOBA010003816">
    <property type="protein sequence ID" value="CAF3693899.1"/>
    <property type="molecule type" value="Genomic_DNA"/>
</dbReference>
<dbReference type="Proteomes" id="UP000677228">
    <property type="component" value="Unassembled WGS sequence"/>
</dbReference>
<evidence type="ECO:0000313" key="5">
    <source>
        <dbReference type="EMBL" id="CAF3693899.1"/>
    </source>
</evidence>
<proteinExistence type="predicted"/>
<feature type="compositionally biased region" description="Low complexity" evidence="1">
    <location>
        <begin position="17"/>
        <end position="33"/>
    </location>
</feature>
<dbReference type="EMBL" id="CAJNOK010003815">
    <property type="protein sequence ID" value="CAF0915573.1"/>
    <property type="molecule type" value="Genomic_DNA"/>
</dbReference>
<feature type="compositionally biased region" description="Acidic residues" evidence="1">
    <location>
        <begin position="61"/>
        <end position="83"/>
    </location>
</feature>
<accession>A0A813TM39</accession>
<gene>
    <name evidence="2" type="ORF">GPM918_LOCUS4062</name>
    <name evidence="3" type="ORF">OVA965_LOCUS10351</name>
    <name evidence="4" type="ORF">SRO942_LOCUS4062</name>
    <name evidence="5" type="ORF">TMI583_LOCUS10347</name>
</gene>
<evidence type="ECO:0000313" key="3">
    <source>
        <dbReference type="EMBL" id="CAF0915573.1"/>
    </source>
</evidence>
<evidence type="ECO:0000313" key="4">
    <source>
        <dbReference type="EMBL" id="CAF3597327.1"/>
    </source>
</evidence>
<feature type="region of interest" description="Disordered" evidence="1">
    <location>
        <begin position="1"/>
        <end position="83"/>
    </location>
</feature>
<evidence type="ECO:0000313" key="6">
    <source>
        <dbReference type="Proteomes" id="UP000663829"/>
    </source>
</evidence>
<feature type="compositionally biased region" description="Polar residues" evidence="1">
    <location>
        <begin position="34"/>
        <end position="44"/>
    </location>
</feature>
<sequence length="365" mass="42026">MNLANSKSIYNGDDNSENNTNESTTSQQNNEQTATESTVPTITIEQDDIVEDGENQYPGDNEFDSDNSEEFDDEDQDSEDDSSFIDRHHLGKIQLQRSCSAARETELKSPLNIISDLTNISSPLNRCYIRCMKRLIQQRSSLRHSASDSDVSKPQQQPIILSISTTSILPITSIKRIYLPLNLVEYLKQKILDWLSNISVTINMIIAECLIKQDWLNKIKCHCWVRLLLTYLIEFKIELDFLNCSTLVSDGFSNEHRCVPETDGLYLKSILQKGYRLNVNSQIMENIRRIIVIKTIQEACHCETVELHDVYVKELKTLKHQSTEPTLYSKILLFLSSLYSVKVETIHTLLCQHLRSDQQFCYLFD</sequence>
<evidence type="ECO:0000256" key="1">
    <source>
        <dbReference type="SAM" id="MobiDB-lite"/>
    </source>
</evidence>
<dbReference type="Proteomes" id="UP000663829">
    <property type="component" value="Unassembled WGS sequence"/>
</dbReference>
<dbReference type="EMBL" id="CAJNOQ010000529">
    <property type="protein sequence ID" value="CAF0811654.1"/>
    <property type="molecule type" value="Genomic_DNA"/>
</dbReference>
<dbReference type="OrthoDB" id="10051258at2759"/>
<feature type="compositionally biased region" description="Acidic residues" evidence="1">
    <location>
        <begin position="45"/>
        <end position="54"/>
    </location>
</feature>
<dbReference type="Proteomes" id="UP000682733">
    <property type="component" value="Unassembled WGS sequence"/>
</dbReference>
<reference evidence="2" key="1">
    <citation type="submission" date="2021-02" db="EMBL/GenBank/DDBJ databases">
        <authorList>
            <person name="Nowell W R."/>
        </authorList>
    </citation>
    <scope>NUCLEOTIDE SEQUENCE</scope>
</reference>